<dbReference type="InterPro" id="IPR003000">
    <property type="entry name" value="Sirtuin"/>
</dbReference>
<dbReference type="GO" id="GO:0005634">
    <property type="term" value="C:nucleus"/>
    <property type="evidence" value="ECO:0007669"/>
    <property type="project" value="TreeGrafter"/>
</dbReference>
<feature type="binding site" evidence="7">
    <location>
        <position position="519"/>
    </location>
    <ligand>
        <name>Zn(2+)</name>
        <dbReference type="ChEBI" id="CHEBI:29105"/>
    </ligand>
</feature>
<organism evidence="10 11">
    <name type="scientific">Besnoitia besnoiti</name>
    <name type="common">Apicomplexan protozoan</name>
    <dbReference type="NCBI Taxonomy" id="94643"/>
    <lineage>
        <taxon>Eukaryota</taxon>
        <taxon>Sar</taxon>
        <taxon>Alveolata</taxon>
        <taxon>Apicomplexa</taxon>
        <taxon>Conoidasida</taxon>
        <taxon>Coccidia</taxon>
        <taxon>Eucoccidiorida</taxon>
        <taxon>Eimeriorina</taxon>
        <taxon>Sarcocystidae</taxon>
        <taxon>Besnoitia</taxon>
    </lineage>
</organism>
<feature type="region of interest" description="Disordered" evidence="8">
    <location>
        <begin position="1376"/>
        <end position="1428"/>
    </location>
</feature>
<feature type="region of interest" description="Disordered" evidence="8">
    <location>
        <begin position="994"/>
        <end position="1022"/>
    </location>
</feature>
<dbReference type="PROSITE" id="PS50305">
    <property type="entry name" value="SIRTUIN"/>
    <property type="match status" value="1"/>
</dbReference>
<feature type="region of interest" description="Disordered" evidence="8">
    <location>
        <begin position="1093"/>
        <end position="1201"/>
    </location>
</feature>
<sequence length="1791" mass="188926">MGTQVPEAALRREEGLSTAAQSLASPSSVSSLSLPSPFSLRDVNSCLRRWGDVETGASRGDRKAGQGDAVSAAACPPRRAHAAKPEKGSPRVDMPTNGDADSAPHSTSPPCVKKENAHRSAGAPSRAASPPAASSSASPGISASAGSAASSAVAAAAPSASPGFSGGASDFPLTSPSLTALGYASRLSEHPDKGPVDLPELEEDAAVLKSKLSTLCALFREEAQRLSALHLGTLAGCLPQQPRSGDSPSSPSSSSSSSSPSSCSPAPSSSSTSSSSFSVSSADASVPLQPVEDAGGDASTASVSRGEGQPPAGSETPNGGEAGDAQLSRDVESADGALKASRKGAKKAGKPSKKERENAPGGACAHTGAGVSTSAGILDFRGPSGVWTLEAKGQELSDGAKDTMEVAFGRHRRPVREFHLALPTLTHLLLRTLATAPASSWVAGVGEASAACSSSCPPLLRYIITQNVDGLHARCGTPFSRLGEVHGSMFTERCDFCARRFLRDFPLPTLSFAPTGRLCGLCAFPPSGVCTDVLLDWHDRYERVFETLALRNTRAASLHLCLGSSLQIQPACHFPGRERHRQSSLVIANLQATPLDRQATLCLRYTTDGVSAALAGALFERFSGERRRATDARIAAAGGANLAAPERGEKLAEEAPHGEGGEALARLEGETSRRPQKRSRESEREADACGALSEEGHEERDSTRRENAADRIATDADVANARGGDGAERTVRLRWGWSAAGGRWGCLFSEDAEAATAGVDKSAADERQRGDSLAAKREEDTNAQPRERVGRGAEEEDTEDLSAPFIRTSLLFVARLPLRALPAAAAPCEPPLWDTGKKRKKRKTETKKTQQVASKTEAPKGEGRPRERARRENEADGEGDTDKDVARPSPERPSTEGECLTVSETEAKNYDDDTLAAWVEAHYAQDVREASTSSADAPDGARLSAALPEAPPPPLQAASDLSASVEASARAQRVLLRIACGLKVEELAAGAAQRGAEATGEEGEGDWRRAATPRLAPRASAGFPDSRRARIQHIDCLRGLWTVDFYRDTRLRLYLWYGTTAELRLFYSPEQRALEVDVWQFQLACTPGTCSASLPPSLVLSPSPSLRPQPANGERQIDESGEAQKDDGNCEGDAEGETPDTRRDSRPNLPPGRSPSPEAPPRLAAPPKPAAPLHASAASSASAAQSASAAGRPASRRASDAPLYREGPFALEERRGQVSLLASASLCMRGAFAPADLPRRAAHLPHAAERQRKEEERELSAHPDCRRTRLVACLKAAEEGGAASAAARAKSQTEGTATAPLAGSPKYRELPLPDALVSLYRLHALATLPLMRSDFLEALRNAKRKRAPVHQSSPHPPAPSCSASALPCGSASFPGLPSSSAASSASPSNSDSPSPSASASRYPLRNRSESRRASPSSAALPQKKPRNRAEACVVFSSRELPFLLPLNSEENEGANNAATSLLPLVPRERRREEKRRGFRSHEASRGEEEGNALAAETTCKEACTVKRRCGEAGGGGQAEWSPANQMNCEGNRGAELAAADRHDTREEERNNETEEIAAAQGERGEVPAWESIEDEVTCRPVFLICSDFELGELLDLSREDDAIRALVPTKKFLTSYSSRLAPSPAPASLLPCECPLPAPPCLSSSSSSTSSEIVFSSSGGRDARPGGAQTEGGGATGGGSRETPATKKTSRNRPEKNAVEEANRNTLHATWKATYLALKRLQRANRRGSHAPTPASSSTALRPLDSAACVEQSEGSAATEKTVLVDATVWQALRLFPMWALMYCIDTLECV</sequence>
<feature type="binding site" evidence="7">
    <location>
        <position position="497"/>
    </location>
    <ligand>
        <name>Zn(2+)</name>
        <dbReference type="ChEBI" id="CHEBI:29105"/>
    </ligand>
</feature>
<feature type="compositionally biased region" description="Basic and acidic residues" evidence="8">
    <location>
        <begin position="646"/>
        <end position="687"/>
    </location>
</feature>
<dbReference type="EMBL" id="NWUJ01000003">
    <property type="protein sequence ID" value="PFH36847.1"/>
    <property type="molecule type" value="Genomic_DNA"/>
</dbReference>
<dbReference type="Pfam" id="PF02146">
    <property type="entry name" value="SIR2"/>
    <property type="match status" value="1"/>
</dbReference>
<feature type="compositionally biased region" description="Low complexity" evidence="8">
    <location>
        <begin position="242"/>
        <end position="281"/>
    </location>
</feature>
<gene>
    <name evidence="10" type="ORF">BESB_050390</name>
</gene>
<feature type="compositionally biased region" description="Low complexity" evidence="8">
    <location>
        <begin position="1093"/>
        <end position="1110"/>
    </location>
</feature>
<feature type="compositionally biased region" description="Low complexity" evidence="8">
    <location>
        <begin position="1376"/>
        <end position="1400"/>
    </location>
</feature>
<dbReference type="InterPro" id="IPR026590">
    <property type="entry name" value="Ssirtuin_cat_dom"/>
</dbReference>
<feature type="domain" description="Deacetylase sirtuin-type" evidence="9">
    <location>
        <begin position="341"/>
        <end position="625"/>
    </location>
</feature>
<dbReference type="GeneID" id="40309969"/>
<dbReference type="PANTHER" id="PTHR11085">
    <property type="entry name" value="NAD-DEPENDENT PROTEIN DEACYLASE SIRTUIN-5, MITOCHONDRIAL-RELATED"/>
    <property type="match status" value="1"/>
</dbReference>
<evidence type="ECO:0000259" key="9">
    <source>
        <dbReference type="PROSITE" id="PS50305"/>
    </source>
</evidence>
<feature type="compositionally biased region" description="Basic and acidic residues" evidence="8">
    <location>
        <begin position="762"/>
        <end position="793"/>
    </location>
</feature>
<protein>
    <recommendedName>
        <fullName evidence="1">protein acetyllysine N-acetyltransferase</fullName>
        <ecNumber evidence="1">2.3.1.286</ecNumber>
    </recommendedName>
</protein>
<dbReference type="EC" id="2.3.1.286" evidence="1"/>
<feature type="region of interest" description="Disordered" evidence="8">
    <location>
        <begin position="929"/>
        <end position="961"/>
    </location>
</feature>
<keyword evidence="2" id="KW-0808">Transferase</keyword>
<evidence type="ECO:0000256" key="2">
    <source>
        <dbReference type="ARBA" id="ARBA00022679"/>
    </source>
</evidence>
<evidence type="ECO:0000256" key="1">
    <source>
        <dbReference type="ARBA" id="ARBA00012928"/>
    </source>
</evidence>
<feature type="compositionally biased region" description="Basic residues" evidence="8">
    <location>
        <begin position="340"/>
        <end position="351"/>
    </location>
</feature>
<feature type="compositionally biased region" description="Low complexity" evidence="8">
    <location>
        <begin position="1731"/>
        <end position="1740"/>
    </location>
</feature>
<feature type="compositionally biased region" description="Basic and acidic residues" evidence="8">
    <location>
        <begin position="1466"/>
        <end position="1488"/>
    </location>
</feature>
<feature type="compositionally biased region" description="Pro residues" evidence="8">
    <location>
        <begin position="1148"/>
        <end position="1170"/>
    </location>
</feature>
<feature type="active site" description="Proton acceptor" evidence="7">
    <location>
        <position position="486"/>
    </location>
</feature>
<feature type="region of interest" description="Disordered" evidence="8">
    <location>
        <begin position="757"/>
        <end position="800"/>
    </location>
</feature>
<keyword evidence="5" id="KW-0520">NAD</keyword>
<feature type="compositionally biased region" description="Low complexity" evidence="8">
    <location>
        <begin position="22"/>
        <end position="38"/>
    </location>
</feature>
<reference evidence="10 11" key="1">
    <citation type="submission" date="2017-09" db="EMBL/GenBank/DDBJ databases">
        <title>Genome sequencing of Besnoitia besnoiti strain Bb-Ger1.</title>
        <authorList>
            <person name="Schares G."/>
            <person name="Venepally P."/>
            <person name="Lorenzi H.A."/>
        </authorList>
    </citation>
    <scope>NUCLEOTIDE SEQUENCE [LARGE SCALE GENOMIC DNA]</scope>
    <source>
        <strain evidence="10 11">Bb-Ger1</strain>
    </source>
</reference>
<dbReference type="InterPro" id="IPR050134">
    <property type="entry name" value="NAD-dep_sirtuin_deacylases"/>
</dbReference>
<feature type="compositionally biased region" description="Basic and acidic residues" evidence="8">
    <location>
        <begin position="694"/>
        <end position="714"/>
    </location>
</feature>
<feature type="region of interest" description="Disordered" evidence="8">
    <location>
        <begin position="54"/>
        <end position="172"/>
    </location>
</feature>
<feature type="region of interest" description="Disordered" evidence="8">
    <location>
        <begin position="1466"/>
        <end position="1494"/>
    </location>
</feature>
<dbReference type="Gene3D" id="3.40.50.1220">
    <property type="entry name" value="TPP-binding domain"/>
    <property type="match status" value="1"/>
</dbReference>
<dbReference type="InterPro" id="IPR029035">
    <property type="entry name" value="DHS-like_NAD/FAD-binding_dom"/>
</dbReference>
<comment type="caution">
    <text evidence="10">The sequence shown here is derived from an EMBL/GenBank/DDBJ whole genome shotgun (WGS) entry which is preliminary data.</text>
</comment>
<comment type="similarity">
    <text evidence="6">Belongs to the sirtuin family. Class IV subfamily.</text>
</comment>
<evidence type="ECO:0000256" key="3">
    <source>
        <dbReference type="ARBA" id="ARBA00022723"/>
    </source>
</evidence>
<proteinExistence type="inferred from homology"/>
<dbReference type="OrthoDB" id="333243at2759"/>
<feature type="compositionally biased region" description="Gly residues" evidence="8">
    <location>
        <begin position="1669"/>
        <end position="1680"/>
    </location>
</feature>
<feature type="compositionally biased region" description="Basic and acidic residues" evidence="8">
    <location>
        <begin position="857"/>
        <end position="895"/>
    </location>
</feature>
<keyword evidence="4 7" id="KW-0862">Zinc</keyword>
<dbReference type="GO" id="GO:0017136">
    <property type="term" value="F:histone deacetylase activity, NAD-dependent"/>
    <property type="evidence" value="ECO:0007669"/>
    <property type="project" value="TreeGrafter"/>
</dbReference>
<feature type="compositionally biased region" description="Acidic residues" evidence="8">
    <location>
        <begin position="1129"/>
        <end position="1138"/>
    </location>
</feature>
<name>A0A2A9MM73_BESBE</name>
<evidence type="ECO:0000313" key="10">
    <source>
        <dbReference type="EMBL" id="PFH36847.1"/>
    </source>
</evidence>
<evidence type="ECO:0000256" key="5">
    <source>
        <dbReference type="ARBA" id="ARBA00023027"/>
    </source>
</evidence>
<dbReference type="KEGG" id="bbes:BESB_050390"/>
<evidence type="ECO:0000313" key="11">
    <source>
        <dbReference type="Proteomes" id="UP000224006"/>
    </source>
</evidence>
<feature type="compositionally biased region" description="Low complexity" evidence="8">
    <location>
        <begin position="120"/>
        <end position="169"/>
    </location>
</feature>
<dbReference type="RefSeq" id="XP_029220856.1">
    <property type="nucleotide sequence ID" value="XM_029363490.1"/>
</dbReference>
<feature type="binding site" evidence="7">
    <location>
        <position position="522"/>
    </location>
    <ligand>
        <name>Zn(2+)</name>
        <dbReference type="ChEBI" id="CHEBI:29105"/>
    </ligand>
</feature>
<dbReference type="Proteomes" id="UP000224006">
    <property type="component" value="Chromosome III"/>
</dbReference>
<dbReference type="GO" id="GO:0000122">
    <property type="term" value="P:negative regulation of transcription by RNA polymerase II"/>
    <property type="evidence" value="ECO:0007669"/>
    <property type="project" value="TreeGrafter"/>
</dbReference>
<feature type="region of interest" description="Disordered" evidence="8">
    <location>
        <begin position="1285"/>
        <end position="1307"/>
    </location>
</feature>
<dbReference type="PANTHER" id="PTHR11085:SF12">
    <property type="entry name" value="NAD-DEPENDENT PROTEIN DEACYLASE SIRTUIN-6"/>
    <property type="match status" value="1"/>
</dbReference>
<feature type="compositionally biased region" description="Basic and acidic residues" evidence="8">
    <location>
        <begin position="1115"/>
        <end position="1128"/>
    </location>
</feature>
<evidence type="ECO:0000256" key="7">
    <source>
        <dbReference type="PROSITE-ProRule" id="PRU00236"/>
    </source>
</evidence>
<feature type="region of interest" description="Disordered" evidence="8">
    <location>
        <begin position="1725"/>
        <end position="1747"/>
    </location>
</feature>
<dbReference type="STRING" id="94643.A0A2A9MM73"/>
<keyword evidence="3 7" id="KW-0479">Metal-binding</keyword>
<evidence type="ECO:0000256" key="4">
    <source>
        <dbReference type="ARBA" id="ARBA00022833"/>
    </source>
</evidence>
<feature type="region of interest" description="Disordered" evidence="8">
    <location>
        <begin position="236"/>
        <end position="368"/>
    </location>
</feature>
<dbReference type="GO" id="GO:0003714">
    <property type="term" value="F:transcription corepressor activity"/>
    <property type="evidence" value="ECO:0007669"/>
    <property type="project" value="TreeGrafter"/>
</dbReference>
<feature type="region of interest" description="Disordered" evidence="8">
    <location>
        <begin position="1"/>
        <end position="38"/>
    </location>
</feature>
<dbReference type="GO" id="GO:0070403">
    <property type="term" value="F:NAD+ binding"/>
    <property type="evidence" value="ECO:0007669"/>
    <property type="project" value="InterPro"/>
</dbReference>
<dbReference type="Gene3D" id="2.20.28.200">
    <property type="match status" value="1"/>
</dbReference>
<feature type="compositionally biased region" description="Low complexity" evidence="8">
    <location>
        <begin position="1641"/>
        <end position="1651"/>
    </location>
</feature>
<dbReference type="GO" id="GO:0046872">
    <property type="term" value="F:metal ion binding"/>
    <property type="evidence" value="ECO:0007669"/>
    <property type="project" value="UniProtKB-KW"/>
</dbReference>
<evidence type="ECO:0000256" key="8">
    <source>
        <dbReference type="SAM" id="MobiDB-lite"/>
    </source>
</evidence>
<feature type="compositionally biased region" description="Low complexity" evidence="8">
    <location>
        <begin position="1010"/>
        <end position="1021"/>
    </location>
</feature>
<dbReference type="VEuPathDB" id="ToxoDB:BESB_050390"/>
<feature type="binding site" evidence="7">
    <location>
        <position position="494"/>
    </location>
    <ligand>
        <name>Zn(2+)</name>
        <dbReference type="ChEBI" id="CHEBI:29105"/>
    </ligand>
</feature>
<feature type="region of interest" description="Disordered" evidence="8">
    <location>
        <begin position="1641"/>
        <end position="1704"/>
    </location>
</feature>
<accession>A0A2A9MM73</accession>
<dbReference type="SUPFAM" id="SSF52467">
    <property type="entry name" value="DHS-like NAD/FAD-binding domain"/>
    <property type="match status" value="1"/>
</dbReference>
<feature type="region of interest" description="Disordered" evidence="8">
    <location>
        <begin position="826"/>
        <end position="905"/>
    </location>
</feature>
<keyword evidence="11" id="KW-1185">Reference proteome</keyword>
<feature type="compositionally biased region" description="Low complexity" evidence="8">
    <location>
        <begin position="1171"/>
        <end position="1193"/>
    </location>
</feature>
<feature type="region of interest" description="Disordered" evidence="8">
    <location>
        <begin position="1538"/>
        <end position="1563"/>
    </location>
</feature>
<feature type="compositionally biased region" description="Basic and acidic residues" evidence="8">
    <location>
        <begin position="1692"/>
        <end position="1703"/>
    </location>
</feature>
<evidence type="ECO:0000256" key="6">
    <source>
        <dbReference type="ARBA" id="ARBA00038170"/>
    </source>
</evidence>
<feature type="region of interest" description="Disordered" evidence="8">
    <location>
        <begin position="640"/>
        <end position="727"/>
    </location>
</feature>
<feature type="compositionally biased region" description="Basic and acidic residues" evidence="8">
    <location>
        <begin position="1538"/>
        <end position="1552"/>
    </location>
</feature>